<dbReference type="GO" id="GO:0016903">
    <property type="term" value="F:oxidoreductase activity, acting on the aldehyde or oxo group of donors"/>
    <property type="evidence" value="ECO:0007669"/>
    <property type="project" value="InterPro"/>
</dbReference>
<feature type="domain" description="Pyruvate flavodoxin/ferredoxin oxidoreductase pyrimidine binding" evidence="3">
    <location>
        <begin position="219"/>
        <end position="451"/>
    </location>
</feature>
<dbReference type="GO" id="GO:0006979">
    <property type="term" value="P:response to oxidative stress"/>
    <property type="evidence" value="ECO:0007669"/>
    <property type="project" value="TreeGrafter"/>
</dbReference>
<dbReference type="SUPFAM" id="SSF52922">
    <property type="entry name" value="TK C-terminal domain-like"/>
    <property type="match status" value="1"/>
</dbReference>
<evidence type="ECO:0000313" key="5">
    <source>
        <dbReference type="Proteomes" id="UP000030652"/>
    </source>
</evidence>
<dbReference type="InterPro" id="IPR002869">
    <property type="entry name" value="Pyrv_flavodox_OxRed_cen"/>
</dbReference>
<dbReference type="Gene3D" id="3.40.920.10">
    <property type="entry name" value="Pyruvate-ferredoxin oxidoreductase, PFOR, domain III"/>
    <property type="match status" value="1"/>
</dbReference>
<dbReference type="PATRIC" id="fig|237368.3.peg.349"/>
<dbReference type="PANTHER" id="PTHR32154">
    <property type="entry name" value="PYRUVATE-FLAVODOXIN OXIDOREDUCTASE-RELATED"/>
    <property type="match status" value="1"/>
</dbReference>
<evidence type="ECO:0000313" key="4">
    <source>
        <dbReference type="EMBL" id="KHE93901.1"/>
    </source>
</evidence>
<dbReference type="PANTHER" id="PTHR32154:SF20">
    <property type="entry name" value="2-OXOGLUTARATE OXIDOREDUCTASE SUBUNIT KORA"/>
    <property type="match status" value="1"/>
</dbReference>
<dbReference type="InterPro" id="IPR019752">
    <property type="entry name" value="Pyrv/ketoisovalerate_OxRed_cat"/>
</dbReference>
<dbReference type="InterPro" id="IPR029061">
    <property type="entry name" value="THDP-binding"/>
</dbReference>
<gene>
    <name evidence="4" type="ORF">SCABRO_00318</name>
</gene>
<dbReference type="EMBL" id="JRYO01000029">
    <property type="protein sequence ID" value="KHE93901.1"/>
    <property type="molecule type" value="Genomic_DNA"/>
</dbReference>
<dbReference type="eggNOG" id="COG1014">
    <property type="taxonomic scope" value="Bacteria"/>
</dbReference>
<comment type="caution">
    <text evidence="4">The sequence shown here is derived from an EMBL/GenBank/DDBJ whole genome shotgun (WGS) entry which is preliminary data.</text>
</comment>
<name>A0A0B0EPZ5_9BACT</name>
<accession>A0A0B0EPZ5</accession>
<dbReference type="SUPFAM" id="SSF52518">
    <property type="entry name" value="Thiamin diphosphate-binding fold (THDP-binding)"/>
    <property type="match status" value="1"/>
</dbReference>
<dbReference type="CDD" id="cd07034">
    <property type="entry name" value="TPP_PYR_PFOR_IOR-alpha_like"/>
    <property type="match status" value="1"/>
</dbReference>
<dbReference type="InterPro" id="IPR009014">
    <property type="entry name" value="Transketo_C/PFOR_II"/>
</dbReference>
<keyword evidence="1" id="KW-0560">Oxidoreductase</keyword>
<dbReference type="Proteomes" id="UP000030652">
    <property type="component" value="Unassembled WGS sequence"/>
</dbReference>
<dbReference type="Pfam" id="PF01558">
    <property type="entry name" value="POR"/>
    <property type="match status" value="1"/>
</dbReference>
<dbReference type="InterPro" id="IPR050722">
    <property type="entry name" value="Pyruvate:ferred/Flavod_OxRd"/>
</dbReference>
<proteinExistence type="predicted"/>
<protein>
    <submittedName>
        <fullName evidence="4">2-oxoglutarate ferredoxin oxidoreductase alpha subunit</fullName>
    </submittedName>
</protein>
<dbReference type="InterPro" id="IPR002880">
    <property type="entry name" value="Pyrv_Fd/Flavodoxin_OxRdtase_N"/>
</dbReference>
<reference evidence="4 5" key="1">
    <citation type="submission" date="2014-10" db="EMBL/GenBank/DDBJ databases">
        <title>Draft genome of anammox bacterium scalindua brodae, obtained using differential coverage binning of sequence data from two enrichment reactors.</title>
        <authorList>
            <person name="Speth D.R."/>
            <person name="Russ L."/>
            <person name="Kartal B."/>
            <person name="Op den Camp H.J."/>
            <person name="Dutilh B.E."/>
            <person name="Jetten M.S."/>
        </authorList>
    </citation>
    <scope>NUCLEOTIDE SEQUENCE [LARGE SCALE GENOMIC DNA]</scope>
    <source>
        <strain evidence="4">RU1</strain>
    </source>
</reference>
<dbReference type="FunFam" id="3.40.50.970:FF:000022">
    <property type="entry name" value="2-oxoglutarate ferredoxin oxidoreductase alpha subunit"/>
    <property type="match status" value="1"/>
</dbReference>
<dbReference type="Gene3D" id="3.40.50.970">
    <property type="match status" value="1"/>
</dbReference>
<evidence type="ECO:0000259" key="3">
    <source>
        <dbReference type="Pfam" id="PF01855"/>
    </source>
</evidence>
<dbReference type="Gene3D" id="3.40.50.920">
    <property type="match status" value="1"/>
</dbReference>
<dbReference type="NCBIfam" id="TIGR03710">
    <property type="entry name" value="OAFO_sf"/>
    <property type="match status" value="1"/>
</dbReference>
<dbReference type="SUPFAM" id="SSF53323">
    <property type="entry name" value="Pyruvate-ferredoxin oxidoreductase, PFOR, domain III"/>
    <property type="match status" value="1"/>
</dbReference>
<sequence length="585" mass="63791">MKYSEITIRFCGIAGDGIVASGKILAGACAKIGLHVMVNNIYSAEIRGLGKSSATIRFSTSKLYSMGDGLDLLVGMVSKESIIDLRDVKERGNVIYDTSTIGDVVEEDSLVSHITPEIQGHGLPITKLANEASGTNQGKNLVAMGAICYFYSLPPEMFVDQIKGLFTRKGERIVEINIKAFHLGYEYFKENYPLNNQFEIDKRSKPRKLTSGNDAIAKGAIDCGLKFFAGYPITPATKIMEIAAKELPKLGGWTLQMEDEIAAIGAVLGAWFAGKRAMTATSGPGLSLMSEMINLSVMTEIPTVIVNVQRGGPSTGLPTKVEQGDLNIALYGGAGDSPRVVMAPTDTEECYSGIQLAFDIAEKYQTPVIFLSDLFLGQRTETVTIKENIDRDRCTRKKPTAEQLKNFLRYQITDDGVSPLIVPGEPGAVYSTTGLEHSAKGNPNYESDVHSMMTAKRFRKFDSMVADLPTADIIGDETAEIGIAGWGSTIGSILEGMEIAKKQGVKTKLIKSIMIHPQHEDSFRKFFDSCKKIIIPEMNYQGQYAALLKSRYGIKPIEIHIPAVNPVSPLKIAQKIMETNSELSQ</sequence>
<dbReference type="AlphaFoldDB" id="A0A0B0EPZ5"/>
<dbReference type="InterPro" id="IPR022367">
    <property type="entry name" value="2-oxoacid/accept_OxRdtase_asu"/>
</dbReference>
<feature type="domain" description="Pyruvate/ketoisovalerate oxidoreductase catalytic" evidence="2">
    <location>
        <begin position="14"/>
        <end position="186"/>
    </location>
</feature>
<evidence type="ECO:0000256" key="1">
    <source>
        <dbReference type="ARBA" id="ARBA00023002"/>
    </source>
</evidence>
<dbReference type="Pfam" id="PF01855">
    <property type="entry name" value="POR_N"/>
    <property type="match status" value="1"/>
</dbReference>
<dbReference type="eggNOG" id="COG0674">
    <property type="taxonomic scope" value="Bacteria"/>
</dbReference>
<organism evidence="4 5">
    <name type="scientific">Candidatus Scalindua brodae</name>
    <dbReference type="NCBI Taxonomy" id="237368"/>
    <lineage>
        <taxon>Bacteria</taxon>
        <taxon>Pseudomonadati</taxon>
        <taxon>Planctomycetota</taxon>
        <taxon>Candidatus Brocadiia</taxon>
        <taxon>Candidatus Brocadiales</taxon>
        <taxon>Candidatus Scalinduaceae</taxon>
        <taxon>Candidatus Scalindua</taxon>
    </lineage>
</organism>
<evidence type="ECO:0000259" key="2">
    <source>
        <dbReference type="Pfam" id="PF01558"/>
    </source>
</evidence>